<dbReference type="Gene3D" id="3.90.1580.10">
    <property type="entry name" value="paralog of FGE (formylglycine-generating enzyme)"/>
    <property type="match status" value="1"/>
</dbReference>
<proteinExistence type="predicted"/>
<feature type="domain" description="Sulfatase-modifying factor enzyme-like" evidence="1">
    <location>
        <begin position="14"/>
        <end position="199"/>
    </location>
</feature>
<dbReference type="EMBL" id="LQZT01000042">
    <property type="protein sequence ID" value="OCW56467.1"/>
    <property type="molecule type" value="Genomic_DNA"/>
</dbReference>
<dbReference type="AlphaFoldDB" id="A0A1C1YSX7"/>
<dbReference type="SUPFAM" id="SSF56436">
    <property type="entry name" value="C-type lectin-like"/>
    <property type="match status" value="1"/>
</dbReference>
<protein>
    <submittedName>
        <fullName evidence="2">Nitrate reductase</fullName>
    </submittedName>
</protein>
<sequence>MAELPVRMDDGRLLYVQKFEATVSEWNRCHQEGACDEPRRAPAGKPAARTPVTNLSHLDIEQYLGWINRRARHPFRLPTRAEWETMAKDVMPEKPDPIFTDPDLRWASAYLTAGVAPRRLELQGSFALSREGIADLDGSVWEWTGDCYAGDSGTVPEEKCPAYWVGGEHIAAVPYVERDPARGGCAVGVPPAHLGFRLVTDSL</sequence>
<comment type="caution">
    <text evidence="2">The sequence shown here is derived from an EMBL/GenBank/DDBJ whole genome shotgun (WGS) entry which is preliminary data.</text>
</comment>
<keyword evidence="3" id="KW-1185">Reference proteome</keyword>
<organism evidence="2 3">
    <name type="scientific">Hoeflea olei</name>
    <dbReference type="NCBI Taxonomy" id="1480615"/>
    <lineage>
        <taxon>Bacteria</taxon>
        <taxon>Pseudomonadati</taxon>
        <taxon>Pseudomonadota</taxon>
        <taxon>Alphaproteobacteria</taxon>
        <taxon>Hyphomicrobiales</taxon>
        <taxon>Rhizobiaceae</taxon>
        <taxon>Hoeflea</taxon>
    </lineage>
</organism>
<evidence type="ECO:0000313" key="2">
    <source>
        <dbReference type="EMBL" id="OCW56467.1"/>
    </source>
</evidence>
<dbReference type="Proteomes" id="UP000094795">
    <property type="component" value="Unassembled WGS sequence"/>
</dbReference>
<dbReference type="InterPro" id="IPR016187">
    <property type="entry name" value="CTDL_fold"/>
</dbReference>
<dbReference type="InterPro" id="IPR005532">
    <property type="entry name" value="SUMF_dom"/>
</dbReference>
<dbReference type="Pfam" id="PF03781">
    <property type="entry name" value="FGE-sulfatase"/>
    <property type="match status" value="1"/>
</dbReference>
<reference evidence="2 3" key="1">
    <citation type="submission" date="2015-12" db="EMBL/GenBank/DDBJ databases">
        <authorList>
            <person name="Shamseldin A."/>
            <person name="Moawad H."/>
            <person name="Abd El-Rahim W.M."/>
            <person name="Sadowsky M.J."/>
        </authorList>
    </citation>
    <scope>NUCLEOTIDE SEQUENCE [LARGE SCALE GENOMIC DNA]</scope>
    <source>
        <strain evidence="2 3">JC234</strain>
    </source>
</reference>
<dbReference type="OrthoDB" id="9768004at2"/>
<gene>
    <name evidence="2" type="ORF">AWJ14_19780</name>
</gene>
<dbReference type="STRING" id="1480615.AWJ14_19780"/>
<dbReference type="InterPro" id="IPR051043">
    <property type="entry name" value="Sulfatase_Mod_Factor_Kinase"/>
</dbReference>
<dbReference type="InterPro" id="IPR042095">
    <property type="entry name" value="SUMF_sf"/>
</dbReference>
<accession>A0A1C1YSX7</accession>
<evidence type="ECO:0000259" key="1">
    <source>
        <dbReference type="Pfam" id="PF03781"/>
    </source>
</evidence>
<dbReference type="PANTHER" id="PTHR23150">
    <property type="entry name" value="SULFATASE MODIFYING FACTOR 1, 2"/>
    <property type="match status" value="1"/>
</dbReference>
<dbReference type="PANTHER" id="PTHR23150:SF19">
    <property type="entry name" value="FORMYLGLYCINE-GENERATING ENZYME"/>
    <property type="match status" value="1"/>
</dbReference>
<name>A0A1C1YSX7_9HYPH</name>
<dbReference type="GO" id="GO:0120147">
    <property type="term" value="F:formylglycine-generating oxidase activity"/>
    <property type="evidence" value="ECO:0007669"/>
    <property type="project" value="TreeGrafter"/>
</dbReference>
<evidence type="ECO:0000313" key="3">
    <source>
        <dbReference type="Proteomes" id="UP000094795"/>
    </source>
</evidence>